<dbReference type="Proteomes" id="UP000271603">
    <property type="component" value="Chromosome"/>
</dbReference>
<proteinExistence type="predicted"/>
<evidence type="ECO:0000313" key="1">
    <source>
        <dbReference type="EMBL" id="VEA69818.1"/>
    </source>
</evidence>
<dbReference type="Pfam" id="PF15959">
    <property type="entry name" value="DUF4762"/>
    <property type="match status" value="1"/>
</dbReference>
<name>A0A447QIA0_SERRU</name>
<dbReference type="AlphaFoldDB" id="A0A447QIA0"/>
<accession>A0A447QIA0</accession>
<protein>
    <recommendedName>
        <fullName evidence="3">DUF4762 domain-containing protein</fullName>
    </recommendedName>
</protein>
<reference evidence="1 2" key="1">
    <citation type="submission" date="2018-12" db="EMBL/GenBank/DDBJ databases">
        <authorList>
            <consortium name="Pathogen Informatics"/>
        </authorList>
    </citation>
    <scope>NUCLEOTIDE SEQUENCE [LARGE SCALE GENOMIC DNA]</scope>
    <source>
        <strain evidence="1 2">NCTC9419</strain>
    </source>
</reference>
<gene>
    <name evidence="1" type="ORF">NCTC9419_01305</name>
</gene>
<evidence type="ECO:0008006" key="3">
    <source>
        <dbReference type="Google" id="ProtNLM"/>
    </source>
</evidence>
<sequence length="66" mass="7195">MKKVTLLAAEAVIGGKCKKNCTDSFELIGPDKNEVCTMIRTCTDKYGKVHQTSMPAVDSNQCRDDG</sequence>
<dbReference type="EMBL" id="LR134155">
    <property type="protein sequence ID" value="VEA69818.1"/>
    <property type="molecule type" value="Genomic_DNA"/>
</dbReference>
<evidence type="ECO:0000313" key="2">
    <source>
        <dbReference type="Proteomes" id="UP000271603"/>
    </source>
</evidence>
<organism evidence="1 2">
    <name type="scientific">Serratia rubidaea</name>
    <name type="common">Serratia marinorubra</name>
    <dbReference type="NCBI Taxonomy" id="61652"/>
    <lineage>
        <taxon>Bacteria</taxon>
        <taxon>Pseudomonadati</taxon>
        <taxon>Pseudomonadota</taxon>
        <taxon>Gammaproteobacteria</taxon>
        <taxon>Enterobacterales</taxon>
        <taxon>Yersiniaceae</taxon>
        <taxon>Serratia</taxon>
    </lineage>
</organism>
<dbReference type="InterPro" id="IPR031882">
    <property type="entry name" value="DUF4762"/>
</dbReference>